<organism evidence="1 2">
    <name type="scientific">Chrysochromulina tobinii</name>
    <dbReference type="NCBI Taxonomy" id="1460289"/>
    <lineage>
        <taxon>Eukaryota</taxon>
        <taxon>Haptista</taxon>
        <taxon>Haptophyta</taxon>
        <taxon>Prymnesiophyceae</taxon>
        <taxon>Prymnesiales</taxon>
        <taxon>Chrysochromulinaceae</taxon>
        <taxon>Chrysochromulina</taxon>
    </lineage>
</organism>
<protein>
    <submittedName>
        <fullName evidence="1">Uncharacterized protein</fullName>
    </submittedName>
</protein>
<comment type="caution">
    <text evidence="1">The sequence shown here is derived from an EMBL/GenBank/DDBJ whole genome shotgun (WGS) entry which is preliminary data.</text>
</comment>
<accession>A0A0M0JQA6</accession>
<dbReference type="EMBL" id="JWZX01002515">
    <property type="protein sequence ID" value="KOO28786.1"/>
    <property type="molecule type" value="Genomic_DNA"/>
</dbReference>
<dbReference type="Proteomes" id="UP000037460">
    <property type="component" value="Unassembled WGS sequence"/>
</dbReference>
<reference evidence="2" key="1">
    <citation type="journal article" date="2015" name="PLoS Genet.">
        <title>Genome Sequence and Transcriptome Analyses of Chrysochromulina tobin: Metabolic Tools for Enhanced Algal Fitness in the Prominent Order Prymnesiales (Haptophyceae).</title>
        <authorList>
            <person name="Hovde B.T."/>
            <person name="Deodato C.R."/>
            <person name="Hunsperger H.M."/>
            <person name="Ryken S.A."/>
            <person name="Yost W."/>
            <person name="Jha R.K."/>
            <person name="Patterson J."/>
            <person name="Monnat R.J. Jr."/>
            <person name="Barlow S.B."/>
            <person name="Starkenburg S.R."/>
            <person name="Cattolico R.A."/>
        </authorList>
    </citation>
    <scope>NUCLEOTIDE SEQUENCE</scope>
    <source>
        <strain evidence="2">CCMP291</strain>
    </source>
</reference>
<dbReference type="AlphaFoldDB" id="A0A0M0JQA6"/>
<evidence type="ECO:0000313" key="2">
    <source>
        <dbReference type="Proteomes" id="UP000037460"/>
    </source>
</evidence>
<sequence>MGRHRLHAAPATPDSFWAMSFTDGDGVRSAVEEVESHAANPFVERVAIDESCFAGVNGQRSGGRRSF</sequence>
<evidence type="ECO:0000313" key="1">
    <source>
        <dbReference type="EMBL" id="KOO28786.1"/>
    </source>
</evidence>
<keyword evidence="2" id="KW-1185">Reference proteome</keyword>
<gene>
    <name evidence="1" type="ORF">Ctob_005558</name>
</gene>
<name>A0A0M0JQA6_9EUKA</name>
<proteinExistence type="predicted"/>